<reference evidence="1 2" key="1">
    <citation type="journal article" date="2011" name="ISME J.">
        <title>Community ecology of hot spring cyanobacterial mats: predominant populations and their functional potential.</title>
        <authorList>
            <person name="Klatt C.G."/>
            <person name="Wood J.M."/>
            <person name="Rusch D.B."/>
            <person name="Bateson M.M."/>
            <person name="Hamamura N."/>
            <person name="Heidelberg J.F."/>
            <person name="Grossman A.R."/>
            <person name="Bhaya D."/>
            <person name="Cohan F.M."/>
            <person name="Kuhl M."/>
            <person name="Bryant D.A."/>
            <person name="Ward D.M."/>
        </authorList>
    </citation>
    <scope>NUCLEOTIDE SEQUENCE [LARGE SCALE GENOMIC DNA]</scope>
    <source>
        <strain evidence="1">OS</strain>
    </source>
</reference>
<dbReference type="AlphaFoldDB" id="A0A395M2F3"/>
<dbReference type="Proteomes" id="UP000266389">
    <property type="component" value="Unassembled WGS sequence"/>
</dbReference>
<organism evidence="1 2">
    <name type="scientific">Candidatus Thermochlorobacter aerophilus</name>
    <dbReference type="NCBI Taxonomy" id="1868324"/>
    <lineage>
        <taxon>Bacteria</taxon>
        <taxon>Pseudomonadati</taxon>
        <taxon>Chlorobiota</taxon>
        <taxon>Chlorobiia</taxon>
        <taxon>Chlorobiales</taxon>
        <taxon>Candidatus Thermochlorobacteriaceae</taxon>
        <taxon>Candidatus Thermochlorobacter</taxon>
    </lineage>
</organism>
<evidence type="ECO:0008006" key="3">
    <source>
        <dbReference type="Google" id="ProtNLM"/>
    </source>
</evidence>
<accession>A0A395M2F3</accession>
<dbReference type="EMBL" id="PHFL01000014">
    <property type="protein sequence ID" value="RFM24975.1"/>
    <property type="molecule type" value="Genomic_DNA"/>
</dbReference>
<protein>
    <recommendedName>
        <fullName evidence="3">Chemoreceptor zinc-binding domain-containing protein</fullName>
    </recommendedName>
</protein>
<evidence type="ECO:0000313" key="1">
    <source>
        <dbReference type="EMBL" id="RFM24975.1"/>
    </source>
</evidence>
<evidence type="ECO:0000313" key="2">
    <source>
        <dbReference type="Proteomes" id="UP000266389"/>
    </source>
</evidence>
<dbReference type="Gene3D" id="1.20.120.30">
    <property type="entry name" value="Aspartate receptor, ligand-binding domain"/>
    <property type="match status" value="1"/>
</dbReference>
<proteinExistence type="predicted"/>
<comment type="caution">
    <text evidence="1">The sequence shown here is derived from an EMBL/GenBank/DDBJ whole genome shotgun (WGS) entry which is preliminary data.</text>
</comment>
<name>A0A395M2F3_9BACT</name>
<sequence>MFTRMPTRQIWNSLTCFCTFAPNLITSLTIINPKSKERTGKVEDKSKILRTAPVDMAIVRTNFLTWKMKVRSAANGIGSWEDVFPNEPEKSQIGRWIQNVGDKLYSQEPVYQEFKQMHAHLHHFVGQIYELARLGEKEHLKQMLDEFDKQCEDFLKMIDSYKLVMDSYREQGFSPQIPSSLLSSIRRVK</sequence>
<gene>
    <name evidence="1" type="ORF">D0433_03475</name>
</gene>